<dbReference type="PROSITE" id="PS51781">
    <property type="entry name" value="SH3B"/>
    <property type="match status" value="1"/>
</dbReference>
<dbReference type="GO" id="GO:0009253">
    <property type="term" value="P:peptidoglycan catabolic process"/>
    <property type="evidence" value="ECO:0007669"/>
    <property type="project" value="InterPro"/>
</dbReference>
<dbReference type="InterPro" id="IPR023346">
    <property type="entry name" value="Lysozyme-like_dom_sf"/>
</dbReference>
<proteinExistence type="inferred from homology"/>
<keyword evidence="7" id="KW-1185">Reference proteome</keyword>
<evidence type="ECO:0000259" key="5">
    <source>
        <dbReference type="PROSITE" id="PS51781"/>
    </source>
</evidence>
<dbReference type="GO" id="GO:0042742">
    <property type="term" value="P:defense response to bacterium"/>
    <property type="evidence" value="ECO:0007669"/>
    <property type="project" value="UniProtKB-KW"/>
</dbReference>
<comment type="similarity">
    <text evidence="3">Belongs to the glycosyl hydrolase 24 family.</text>
</comment>
<sequence length="877" mass="92954">MKYFSKSTTCILAVLLAASVCCTAAAPAFAADEGTSTASYTTSETADSLRQTSASAVTSVKVHSNGKDLDVTTDPNTVLELPRLSILTFTVKSTRAVNYTAGTGSVARTGTLTAYNASTKESTYNVTAIGALGTSSGLYLDGKKIFSIKVGHTPFVCDTTMPVTKTIGENYTFKVTAENSADAISFHVGNGSLAATAALPVRTESGKKAYYFKLTAVKEGRTGVYVTVNGTAYYSFDIIVHAKESSEKSAFTCSPSTDVTKTVGETYTFQVTAGSTADSLTFNAGNGSVLSTFAAAPSVSNGKKVYTFRITALKAGKTGIYVVQNSGTPTHVFDVTVQDKAKDDSNTDKKYAVLTGDNVNLRSGPGTSYDVVDNLAKGAVFQVLDTSNSEWTKVTTSSGQIGYVSTQYLQFTSTPGSSASQLSISKASGTFAAGKSMFISATVKPTGSYVTWTSSDEKIAKVKADGNYCYILGVSSGTATIKAASGGISTSCTVTVTAADPVRFTYASPNVVTAGQDVVLYATTDPSRTGVQFQLDGKTYPADYIRTDSTNGVSTKVWKATVSGLAQGTFSYTAVSKTTGSYSTAGVSGDIFVTAAKDYATTTQENHRASEDMLNFLSAKEGYYASPYRDTLTTDQIPTTGYGMVLYDGDVFYNDMSETEAWACMVNDINKSSYTSAVNSLRSKNNLWMSQSQADALISFAYNVGSSYFADMSTSCTFRDVMLNAVVPPTDASASKAYRARLTGDSVLYTAASGGSSLGTVSSGTVVQVIGVSDGSKYNQQHKNVWYQVQANGKTGWMSAAYVHIDDSYNLKHDLIYTNADVFGSQMARWCMAGGSPISGLLYRRIQEANMYNYNDYNTDLTYAKSNPYGYTLPSLS</sequence>
<keyword evidence="4" id="KW-0732">Signal</keyword>
<feature type="chain" id="PRO_5041745446" description="Lysozyme" evidence="4">
    <location>
        <begin position="31"/>
        <end position="877"/>
    </location>
</feature>
<keyword evidence="2 3" id="KW-0081">Bacteriolytic enzyme</keyword>
<evidence type="ECO:0000256" key="3">
    <source>
        <dbReference type="RuleBase" id="RU003788"/>
    </source>
</evidence>
<dbReference type="Proteomes" id="UP001300604">
    <property type="component" value="Chromosome"/>
</dbReference>
<dbReference type="GO" id="GO:0031640">
    <property type="term" value="P:killing of cells of another organism"/>
    <property type="evidence" value="ECO:0007669"/>
    <property type="project" value="UniProtKB-KW"/>
</dbReference>
<dbReference type="Pfam" id="PF00959">
    <property type="entry name" value="Phage_lysozyme"/>
    <property type="match status" value="1"/>
</dbReference>
<reference evidence="6" key="2">
    <citation type="submission" date="2024-06" db="EMBL/GenBank/DDBJ databases">
        <title>Caproicibacterium argilliputei sp. nov, a novel caproic acid producing anaerobic bacterium isolated from pit mud.</title>
        <authorList>
            <person name="Xia S."/>
        </authorList>
    </citation>
    <scope>NUCLEOTIDE SEQUENCE</scope>
    <source>
        <strain evidence="6">ZCY20-5</strain>
    </source>
</reference>
<evidence type="ECO:0000256" key="1">
    <source>
        <dbReference type="ARBA" id="ARBA00022529"/>
    </source>
</evidence>
<dbReference type="Gene3D" id="2.30.30.40">
    <property type="entry name" value="SH3 Domains"/>
    <property type="match status" value="2"/>
</dbReference>
<keyword evidence="3" id="KW-0378">Hydrolase</keyword>
<protein>
    <recommendedName>
        <fullName evidence="3">Lysozyme</fullName>
        <ecNumber evidence="3">3.2.1.17</ecNumber>
    </recommendedName>
</protein>
<dbReference type="PANTHER" id="PTHR34408:SF1">
    <property type="entry name" value="GLYCOSYL HYDROLASE FAMILY 19 DOMAIN-CONTAINING PROTEIN HI_1415"/>
    <property type="match status" value="1"/>
</dbReference>
<organism evidence="6 7">
    <name type="scientific">Caproicibacterium argilliputei</name>
    <dbReference type="NCBI Taxonomy" id="3030016"/>
    <lineage>
        <taxon>Bacteria</taxon>
        <taxon>Bacillati</taxon>
        <taxon>Bacillota</taxon>
        <taxon>Clostridia</taxon>
        <taxon>Eubacteriales</taxon>
        <taxon>Oscillospiraceae</taxon>
        <taxon>Caproicibacterium</taxon>
    </lineage>
</organism>
<evidence type="ECO:0000256" key="4">
    <source>
        <dbReference type="SAM" id="SignalP"/>
    </source>
</evidence>
<dbReference type="RefSeq" id="WP_275845072.1">
    <property type="nucleotide sequence ID" value="NZ_CP135996.1"/>
</dbReference>
<dbReference type="InterPro" id="IPR036028">
    <property type="entry name" value="SH3-like_dom_sf"/>
</dbReference>
<dbReference type="InterPro" id="IPR002196">
    <property type="entry name" value="Glyco_hydro_24"/>
</dbReference>
<dbReference type="Gene3D" id="1.10.530.40">
    <property type="match status" value="1"/>
</dbReference>
<dbReference type="Gene3D" id="2.60.40.1080">
    <property type="match status" value="1"/>
</dbReference>
<dbReference type="SMART" id="SM00635">
    <property type="entry name" value="BID_2"/>
    <property type="match status" value="1"/>
</dbReference>
<dbReference type="SUPFAM" id="SSF49373">
    <property type="entry name" value="Invasin/intimin cell-adhesion fragments"/>
    <property type="match status" value="1"/>
</dbReference>
<accession>A0AA97DAG8</accession>
<gene>
    <name evidence="6" type="ORF">PXC00_06980</name>
</gene>
<keyword evidence="3" id="KW-0326">Glycosidase</keyword>
<evidence type="ECO:0000313" key="6">
    <source>
        <dbReference type="EMBL" id="WOC33605.1"/>
    </source>
</evidence>
<dbReference type="EC" id="3.2.1.17" evidence="3"/>
<name>A0AA97DAG8_9FIRM</name>
<dbReference type="SMART" id="SM00287">
    <property type="entry name" value="SH3b"/>
    <property type="match status" value="2"/>
</dbReference>
<reference evidence="6" key="1">
    <citation type="submission" date="2023-09" db="EMBL/GenBank/DDBJ databases">
        <authorList>
            <person name="Zeng C."/>
        </authorList>
    </citation>
    <scope>NUCLEOTIDE SEQUENCE</scope>
    <source>
        <strain evidence="6">ZCY20-5</strain>
    </source>
</reference>
<dbReference type="Pfam" id="PF08239">
    <property type="entry name" value="SH3_3"/>
    <property type="match status" value="2"/>
</dbReference>
<dbReference type="AlphaFoldDB" id="A0AA97DAG8"/>
<dbReference type="EMBL" id="CP135996">
    <property type="protein sequence ID" value="WOC33605.1"/>
    <property type="molecule type" value="Genomic_DNA"/>
</dbReference>
<dbReference type="KEGG" id="carl:PXC00_06980"/>
<feature type="domain" description="SH3b" evidence="5">
    <location>
        <begin position="349"/>
        <end position="413"/>
    </location>
</feature>
<dbReference type="InterPro" id="IPR052354">
    <property type="entry name" value="Cell_Wall_Dynamics_Protein"/>
</dbReference>
<feature type="signal peptide" evidence="4">
    <location>
        <begin position="1"/>
        <end position="30"/>
    </location>
</feature>
<comment type="catalytic activity">
    <reaction evidence="3">
        <text>Hydrolysis of (1-&gt;4)-beta-linkages between N-acetylmuramic acid and N-acetyl-D-glucosamine residues in a peptidoglycan and between N-acetyl-D-glucosamine residues in chitodextrins.</text>
        <dbReference type="EC" id="3.2.1.17"/>
    </reaction>
</comment>
<dbReference type="GO" id="GO:0016998">
    <property type="term" value="P:cell wall macromolecule catabolic process"/>
    <property type="evidence" value="ECO:0007669"/>
    <property type="project" value="InterPro"/>
</dbReference>
<dbReference type="InterPro" id="IPR003343">
    <property type="entry name" value="Big_2"/>
</dbReference>
<dbReference type="InterPro" id="IPR023347">
    <property type="entry name" value="Lysozyme_dom_sf"/>
</dbReference>
<keyword evidence="1 3" id="KW-0929">Antimicrobial</keyword>
<dbReference type="SUPFAM" id="SSF53955">
    <property type="entry name" value="Lysozyme-like"/>
    <property type="match status" value="1"/>
</dbReference>
<dbReference type="PANTHER" id="PTHR34408">
    <property type="entry name" value="FAMILY PROTEIN, PUTATIVE-RELATED"/>
    <property type="match status" value="1"/>
</dbReference>
<evidence type="ECO:0000313" key="7">
    <source>
        <dbReference type="Proteomes" id="UP001300604"/>
    </source>
</evidence>
<evidence type="ECO:0000256" key="2">
    <source>
        <dbReference type="ARBA" id="ARBA00022638"/>
    </source>
</evidence>
<dbReference type="InterPro" id="IPR008964">
    <property type="entry name" value="Invasin/intimin_cell_adhesion"/>
</dbReference>
<dbReference type="Pfam" id="PF02368">
    <property type="entry name" value="Big_2"/>
    <property type="match status" value="1"/>
</dbReference>
<dbReference type="InterPro" id="IPR003646">
    <property type="entry name" value="SH3-like_bac-type"/>
</dbReference>
<dbReference type="GO" id="GO:0003796">
    <property type="term" value="F:lysozyme activity"/>
    <property type="evidence" value="ECO:0007669"/>
    <property type="project" value="UniProtKB-EC"/>
</dbReference>
<dbReference type="SUPFAM" id="SSF50044">
    <property type="entry name" value="SH3-domain"/>
    <property type="match status" value="1"/>
</dbReference>